<reference evidence="1 2" key="1">
    <citation type="submission" date="2019-03" db="EMBL/GenBank/DDBJ databases">
        <authorList>
            <person name="Molinero N."/>
            <person name="Sanchez B."/>
            <person name="Walker A."/>
            <person name="Duncan S."/>
            <person name="Delgado S."/>
            <person name="Margolles A."/>
        </authorList>
    </citation>
    <scope>NUCLEOTIDE SEQUENCE [LARGE SCALE GENOMIC DNA]</scope>
    <source>
        <strain evidence="1 2">IPLA60002</strain>
    </source>
</reference>
<evidence type="ECO:0000313" key="2">
    <source>
        <dbReference type="Proteomes" id="UP001056693"/>
    </source>
</evidence>
<protein>
    <recommendedName>
        <fullName evidence="3">PIN domain-containing protein</fullName>
    </recommendedName>
</protein>
<organism evidence="1 2">
    <name type="scientific">Ruminococcus bromii</name>
    <dbReference type="NCBI Taxonomy" id="40518"/>
    <lineage>
        <taxon>Bacteria</taxon>
        <taxon>Bacillati</taxon>
        <taxon>Bacillota</taxon>
        <taxon>Clostridia</taxon>
        <taxon>Eubacteriales</taxon>
        <taxon>Oscillospiraceae</taxon>
        <taxon>Ruminococcus</taxon>
    </lineage>
</organism>
<evidence type="ECO:0000313" key="1">
    <source>
        <dbReference type="EMBL" id="MCL3788643.1"/>
    </source>
</evidence>
<name>A0ABT0NLX5_9FIRM</name>
<dbReference type="RefSeq" id="WP_249377454.1">
    <property type="nucleotide sequence ID" value="NZ_SNUZ01000020.1"/>
</dbReference>
<accession>A0ABT0NLX5</accession>
<comment type="caution">
    <text evidence="1">The sequence shown here is derived from an EMBL/GenBank/DDBJ whole genome shotgun (WGS) entry which is preliminary data.</text>
</comment>
<evidence type="ECO:0008006" key="3">
    <source>
        <dbReference type="Google" id="ProtNLM"/>
    </source>
</evidence>
<keyword evidence="2" id="KW-1185">Reference proteome</keyword>
<sequence length="189" mass="21973">MLFNSFYSIIYFLNNKHIYFDTTAVLSGGFEGFIQRCSTPFDNRGKKIYIPFAVIKELSDKIKDPQDEFNYRAKKALEVISKYKDMNLLEITGSNTENDTAKQQLVRIAVKYRSNKELVFVTRNPILAKDLILQNNIKSYKGNRICVFDLDDRGLFTDYEEEKKQCAKSTPKDNFDDKSRDILKSFGLL</sequence>
<gene>
    <name evidence="1" type="ORF">E2N93_11765</name>
</gene>
<proteinExistence type="predicted"/>
<dbReference type="Proteomes" id="UP001056693">
    <property type="component" value="Unassembled WGS sequence"/>
</dbReference>
<dbReference type="Gene3D" id="3.40.50.1010">
    <property type="entry name" value="5'-nuclease"/>
    <property type="match status" value="1"/>
</dbReference>
<dbReference type="EMBL" id="SNUZ01000020">
    <property type="protein sequence ID" value="MCL3788643.1"/>
    <property type="molecule type" value="Genomic_DNA"/>
</dbReference>